<protein>
    <submittedName>
        <fullName evidence="3">Uncharacterized protein</fullName>
    </submittedName>
</protein>
<evidence type="ECO:0000313" key="3">
    <source>
        <dbReference type="EMBL" id="GAA2061387.1"/>
    </source>
</evidence>
<keyword evidence="2" id="KW-0812">Transmembrane</keyword>
<evidence type="ECO:0000313" key="4">
    <source>
        <dbReference type="Proteomes" id="UP001500751"/>
    </source>
</evidence>
<keyword evidence="4" id="KW-1185">Reference proteome</keyword>
<keyword evidence="2" id="KW-0472">Membrane</keyword>
<dbReference type="Proteomes" id="UP001500751">
    <property type="component" value="Unassembled WGS sequence"/>
</dbReference>
<reference evidence="3 4" key="1">
    <citation type="journal article" date="2019" name="Int. J. Syst. Evol. Microbiol.">
        <title>The Global Catalogue of Microorganisms (GCM) 10K type strain sequencing project: providing services to taxonomists for standard genome sequencing and annotation.</title>
        <authorList>
            <consortium name="The Broad Institute Genomics Platform"/>
            <consortium name="The Broad Institute Genome Sequencing Center for Infectious Disease"/>
            <person name="Wu L."/>
            <person name="Ma J."/>
        </authorList>
    </citation>
    <scope>NUCLEOTIDE SEQUENCE [LARGE SCALE GENOMIC DNA]</scope>
    <source>
        <strain evidence="3 4">JCM 16014</strain>
    </source>
</reference>
<evidence type="ECO:0000256" key="2">
    <source>
        <dbReference type="SAM" id="Phobius"/>
    </source>
</evidence>
<evidence type="ECO:0000256" key="1">
    <source>
        <dbReference type="SAM" id="MobiDB-lite"/>
    </source>
</evidence>
<feature type="transmembrane region" description="Helical" evidence="2">
    <location>
        <begin position="20"/>
        <end position="40"/>
    </location>
</feature>
<dbReference type="EMBL" id="BAAAQN010000082">
    <property type="protein sequence ID" value="GAA2061387.1"/>
    <property type="molecule type" value="Genomic_DNA"/>
</dbReference>
<gene>
    <name evidence="3" type="ORF">GCM10009839_85550</name>
</gene>
<organism evidence="3 4">
    <name type="scientific">Catenulispora yoronensis</name>
    <dbReference type="NCBI Taxonomy" id="450799"/>
    <lineage>
        <taxon>Bacteria</taxon>
        <taxon>Bacillati</taxon>
        <taxon>Actinomycetota</taxon>
        <taxon>Actinomycetes</taxon>
        <taxon>Catenulisporales</taxon>
        <taxon>Catenulisporaceae</taxon>
        <taxon>Catenulispora</taxon>
    </lineage>
</organism>
<sequence length="93" mass="9796">MVLGLGLELVLELELELGLGLGLVLVLGLALVLVLSWYLIGEFVLIAHRRLLWWAIGLNPVKSQSKARQSQELGKAGASGEGLGSLGELAPAP</sequence>
<comment type="caution">
    <text evidence="3">The sequence shown here is derived from an EMBL/GenBank/DDBJ whole genome shotgun (WGS) entry which is preliminary data.</text>
</comment>
<feature type="region of interest" description="Disordered" evidence="1">
    <location>
        <begin position="69"/>
        <end position="93"/>
    </location>
</feature>
<keyword evidence="2" id="KW-1133">Transmembrane helix</keyword>
<name>A0ABN2VIE9_9ACTN</name>
<proteinExistence type="predicted"/>
<accession>A0ABN2VIE9</accession>